<dbReference type="RefSeq" id="WP_008479242.1">
    <property type="nucleotide sequence ID" value="NZ_CAGS01000331.1"/>
</dbReference>
<keyword evidence="3" id="KW-1185">Reference proteome</keyword>
<gene>
    <name evidence="2" type="ORF">NITHO_3970010</name>
</gene>
<feature type="transmembrane region" description="Helical" evidence="1">
    <location>
        <begin position="7"/>
        <end position="29"/>
    </location>
</feature>
<keyword evidence="1" id="KW-0812">Transmembrane</keyword>
<reference evidence="2 3" key="1">
    <citation type="journal article" date="2012" name="ISME J.">
        <title>Nitrification expanded: discovery, physiology and genomics of a nitrite-oxidizing bacterium from the phylum Chloroflexi.</title>
        <authorList>
            <person name="Sorokin D.Y."/>
            <person name="Lucker S."/>
            <person name="Vejmelkova D."/>
            <person name="Kostrikina N.A."/>
            <person name="Kleerebezem R."/>
            <person name="Rijpstra W.I."/>
            <person name="Damste J.S."/>
            <person name="Le Paslier D."/>
            <person name="Muyzer G."/>
            <person name="Wagner M."/>
            <person name="van Loosdrecht M.C."/>
            <person name="Daims H."/>
        </authorList>
    </citation>
    <scope>NUCLEOTIDE SEQUENCE [LARGE SCALE GENOMIC DNA]</scope>
    <source>
        <strain evidence="3">none</strain>
    </source>
</reference>
<dbReference type="AlphaFoldDB" id="I4EJE0"/>
<name>I4EJE0_9BACT</name>
<evidence type="ECO:0008006" key="4">
    <source>
        <dbReference type="Google" id="ProtNLM"/>
    </source>
</evidence>
<dbReference type="PANTHER" id="PTHR37304:SF1">
    <property type="entry name" value="MEMBRANE PROTEIN"/>
    <property type="match status" value="1"/>
</dbReference>
<dbReference type="Proteomes" id="UP000004221">
    <property type="component" value="Unassembled WGS sequence"/>
</dbReference>
<evidence type="ECO:0000256" key="1">
    <source>
        <dbReference type="SAM" id="Phobius"/>
    </source>
</evidence>
<keyword evidence="1" id="KW-1133">Transmembrane helix</keyword>
<dbReference type="OrthoDB" id="9812136at2"/>
<keyword evidence="1" id="KW-0472">Membrane</keyword>
<dbReference type="InterPro" id="IPR007211">
    <property type="entry name" value="DUF378"/>
</dbReference>
<feature type="transmembrane region" description="Helical" evidence="1">
    <location>
        <begin position="41"/>
        <end position="62"/>
    </location>
</feature>
<protein>
    <recommendedName>
        <fullName evidence="4">DUF378 domain-containing protein</fullName>
    </recommendedName>
</protein>
<proteinExistence type="predicted"/>
<evidence type="ECO:0000313" key="2">
    <source>
        <dbReference type="EMBL" id="CCF84802.1"/>
    </source>
</evidence>
<dbReference type="EMBL" id="CAGS01000331">
    <property type="protein sequence ID" value="CCF84802.1"/>
    <property type="molecule type" value="Genomic_DNA"/>
</dbReference>
<accession>I4EJE0</accession>
<organism evidence="2 3">
    <name type="scientific">Nitrolancea hollandica Lb</name>
    <dbReference type="NCBI Taxonomy" id="1129897"/>
    <lineage>
        <taxon>Bacteria</taxon>
        <taxon>Pseudomonadati</taxon>
        <taxon>Thermomicrobiota</taxon>
        <taxon>Thermomicrobia</taxon>
        <taxon>Sphaerobacterales</taxon>
        <taxon>Sphaerobacterineae</taxon>
        <taxon>Sphaerobacteraceae</taxon>
        <taxon>Nitrolancea</taxon>
    </lineage>
</organism>
<comment type="caution">
    <text evidence="2">The sequence shown here is derived from an EMBL/GenBank/DDBJ whole genome shotgun (WGS) entry which is preliminary data.</text>
</comment>
<evidence type="ECO:0000313" key="3">
    <source>
        <dbReference type="Proteomes" id="UP000004221"/>
    </source>
</evidence>
<sequence>MRLNVIDWIALVLTIIGALNWGLVGLAGVDLVASLFGPMSVLSRIIYVLVGLSGLWLIYLAYRASRPARIPERPVP</sequence>
<dbReference type="PANTHER" id="PTHR37304">
    <property type="entry name" value="MEMBRANE PROTEIN-RELATED"/>
    <property type="match status" value="1"/>
</dbReference>
<dbReference type="Pfam" id="PF04070">
    <property type="entry name" value="DUF378"/>
    <property type="match status" value="1"/>
</dbReference>